<dbReference type="VEuPathDB" id="AmoebaDB:NF0123670"/>
<gene>
    <name evidence="2" type="ORF">FDP41_012980</name>
</gene>
<evidence type="ECO:0000256" key="1">
    <source>
        <dbReference type="SAM" id="MobiDB-lite"/>
    </source>
</evidence>
<comment type="caution">
    <text evidence="2">The sequence shown here is derived from an EMBL/GenBank/DDBJ whole genome shotgun (WGS) entry which is preliminary data.</text>
</comment>
<organism evidence="2 3">
    <name type="scientific">Naegleria fowleri</name>
    <name type="common">Brain eating amoeba</name>
    <dbReference type="NCBI Taxonomy" id="5763"/>
    <lineage>
        <taxon>Eukaryota</taxon>
        <taxon>Discoba</taxon>
        <taxon>Heterolobosea</taxon>
        <taxon>Tetramitia</taxon>
        <taxon>Eutetramitia</taxon>
        <taxon>Vahlkampfiidae</taxon>
        <taxon>Naegleria</taxon>
    </lineage>
</organism>
<dbReference type="VEuPathDB" id="AmoebaDB:NfTy_078910"/>
<evidence type="ECO:0000313" key="2">
    <source>
        <dbReference type="EMBL" id="KAF0981192.1"/>
    </source>
</evidence>
<proteinExistence type="predicted"/>
<dbReference type="AlphaFoldDB" id="A0A6A5C367"/>
<accession>A0A6A5C367</accession>
<dbReference type="EMBL" id="VFQX01000016">
    <property type="protein sequence ID" value="KAF0981192.1"/>
    <property type="molecule type" value="Genomic_DNA"/>
</dbReference>
<dbReference type="OMA" id="ICKQCIL"/>
<dbReference type="Proteomes" id="UP000444721">
    <property type="component" value="Unassembled WGS sequence"/>
</dbReference>
<name>A0A6A5C367_NAEFO</name>
<evidence type="ECO:0000313" key="3">
    <source>
        <dbReference type="Proteomes" id="UP000444721"/>
    </source>
</evidence>
<keyword evidence="3" id="KW-1185">Reference proteome</keyword>
<feature type="region of interest" description="Disordered" evidence="1">
    <location>
        <begin position="1"/>
        <end position="25"/>
    </location>
</feature>
<sequence length="617" mass="72735">MIIKDCPLNHHQEKEDHHDQSINNNDNTEEEYWSLEKLQKLPYVIHGSADSIDRDVIYWIPIGSRTPLQSNNPKRTRLPSQKRCFQFCVENKNYENRNLIVVDMERGIVVDCFKGTCDAINNQIKLTYGLHKQQHDCPIKDIVHRNIALKMTRGMRQILSMVGRVCRIHKAKIRQQKVLKEFLGIETSDVVNELLENMNVIHGFIDEDLTLMYHDDMKSNLKSLNFMKRVESVQAVNYALICKQCILWEKEFQSKQKKQALYKEGLQMWLTNQGFNHDSLSINFRMLKKKQRAQDLPMLIQQVFETKPSQTKSTILDAKTAGEEGDFLHIIKSITFQMVQTDAQLENVELYSKKMVVERDPRTQPLMYRDVDFMYNNLNTCFEILNEYRNIITTKIKNNISITMMNNYLNCFRVLDPFSLDMNAFQQQCNGMLIDMKKERVVCSPPIFLKKLFDHSFALQHHTQQEQHQSIEKLEFHSKDSRDLLFNYSNVTYPLYSLFMENNEINILDASHGTMIVNDPMAQKLIMDLLETKLSQKETLKDILNMNEYTYSFRILPDSNQILLVAVCDLLTFRYLSPTQILKFWRENWRTSKQFNITSHRYHVTSEYFHLNRGGEA</sequence>
<dbReference type="GeneID" id="68120195"/>
<protein>
    <submittedName>
        <fullName evidence="2">Uncharacterized protein</fullName>
    </submittedName>
</protein>
<dbReference type="VEuPathDB" id="AmoebaDB:FDP41_012980"/>
<reference evidence="2 3" key="1">
    <citation type="journal article" date="2019" name="Sci. Rep.">
        <title>Nanopore sequencing improves the draft genome of the human pathogenic amoeba Naegleria fowleri.</title>
        <authorList>
            <person name="Liechti N."/>
            <person name="Schurch N."/>
            <person name="Bruggmann R."/>
            <person name="Wittwer M."/>
        </authorList>
    </citation>
    <scope>NUCLEOTIDE SEQUENCE [LARGE SCALE GENOMIC DNA]</scope>
    <source>
        <strain evidence="2 3">ATCC 30894</strain>
    </source>
</reference>
<feature type="compositionally biased region" description="Basic and acidic residues" evidence="1">
    <location>
        <begin position="7"/>
        <end position="20"/>
    </location>
</feature>
<dbReference type="RefSeq" id="XP_044565905.1">
    <property type="nucleotide sequence ID" value="XM_044703559.1"/>
</dbReference>
<dbReference type="OrthoDB" id="10258767at2759"/>